<dbReference type="GO" id="GO:0045892">
    <property type="term" value="P:negative regulation of DNA-templated transcription"/>
    <property type="evidence" value="ECO:0007669"/>
    <property type="project" value="TreeGrafter"/>
</dbReference>
<dbReference type="SUPFAM" id="SSF55781">
    <property type="entry name" value="GAF domain-like"/>
    <property type="match status" value="1"/>
</dbReference>
<evidence type="ECO:0000313" key="6">
    <source>
        <dbReference type="EMBL" id="AOO85019.1"/>
    </source>
</evidence>
<organism evidence="6 7">
    <name type="scientific">Bosea vaviloviae</name>
    <dbReference type="NCBI Taxonomy" id="1526658"/>
    <lineage>
        <taxon>Bacteria</taxon>
        <taxon>Pseudomonadati</taxon>
        <taxon>Pseudomonadota</taxon>
        <taxon>Alphaproteobacteria</taxon>
        <taxon>Hyphomicrobiales</taxon>
        <taxon>Boseaceae</taxon>
        <taxon>Bosea</taxon>
    </lineage>
</organism>
<dbReference type="InterPro" id="IPR014757">
    <property type="entry name" value="Tscrpt_reg_IclR_C"/>
</dbReference>
<dbReference type="PROSITE" id="PS51077">
    <property type="entry name" value="HTH_ICLR"/>
    <property type="match status" value="1"/>
</dbReference>
<dbReference type="RefSeq" id="WP_069694202.1">
    <property type="nucleotide sequence ID" value="NZ_CP017148.1"/>
</dbReference>
<dbReference type="Pfam" id="PF01614">
    <property type="entry name" value="IclR_C"/>
    <property type="match status" value="1"/>
</dbReference>
<dbReference type="Gene3D" id="3.30.450.40">
    <property type="match status" value="1"/>
</dbReference>
<gene>
    <name evidence="6" type="ORF">BHK69_30370</name>
</gene>
<evidence type="ECO:0000256" key="3">
    <source>
        <dbReference type="ARBA" id="ARBA00023163"/>
    </source>
</evidence>
<dbReference type="SMART" id="SM00346">
    <property type="entry name" value="HTH_ICLR"/>
    <property type="match status" value="1"/>
</dbReference>
<dbReference type="Pfam" id="PF09339">
    <property type="entry name" value="HTH_IclR"/>
    <property type="match status" value="1"/>
</dbReference>
<feature type="domain" description="HTH iclR-type" evidence="4">
    <location>
        <begin position="1"/>
        <end position="63"/>
    </location>
</feature>
<evidence type="ECO:0000256" key="2">
    <source>
        <dbReference type="ARBA" id="ARBA00023125"/>
    </source>
</evidence>
<sequence>MKSIEKAVRALQLLVNSGGELRVGDTSRHLKVTRSSASRLLASLASGALIEQDPATQRYRAGILAVQLAASFHRNFDLVEQAQKEMDELARQTEHTVWLGVLSGAEVVVLKTVRGSQPIQFTVEPGHRLPAHAAAMGKALLAIKSDTEIRSLFATSLDPVTKQTLISVDDLLHEIAMSRLRGYAISNQELFDGVKAISVAFEDPHKGMSIAISVSYPLFAFDGGSDQSVVDALLLFAHHFGTRIGDKRWIQ</sequence>
<protein>
    <recommendedName>
        <fullName evidence="8">IclR family transcriptional regulator</fullName>
    </recommendedName>
</protein>
<keyword evidence="7" id="KW-1185">Reference proteome</keyword>
<dbReference type="KEGG" id="bvv:BHK69_30370"/>
<evidence type="ECO:0000256" key="1">
    <source>
        <dbReference type="ARBA" id="ARBA00023015"/>
    </source>
</evidence>
<geneLocation type="plasmid" evidence="6 7">
    <name>unnamed1</name>
</geneLocation>
<keyword evidence="3" id="KW-0804">Transcription</keyword>
<dbReference type="Gene3D" id="1.10.10.10">
    <property type="entry name" value="Winged helix-like DNA-binding domain superfamily/Winged helix DNA-binding domain"/>
    <property type="match status" value="1"/>
</dbReference>
<name>A0A1D7UCC3_9HYPH</name>
<dbReference type="AlphaFoldDB" id="A0A1D7UCC3"/>
<dbReference type="Proteomes" id="UP000094969">
    <property type="component" value="Plasmid unnamed1"/>
</dbReference>
<proteinExistence type="predicted"/>
<evidence type="ECO:0008006" key="8">
    <source>
        <dbReference type="Google" id="ProtNLM"/>
    </source>
</evidence>
<dbReference type="GO" id="GO:0003700">
    <property type="term" value="F:DNA-binding transcription factor activity"/>
    <property type="evidence" value="ECO:0007669"/>
    <property type="project" value="TreeGrafter"/>
</dbReference>
<dbReference type="EMBL" id="CP017148">
    <property type="protein sequence ID" value="AOO85019.1"/>
    <property type="molecule type" value="Genomic_DNA"/>
</dbReference>
<dbReference type="GO" id="GO:0003677">
    <property type="term" value="F:DNA binding"/>
    <property type="evidence" value="ECO:0007669"/>
    <property type="project" value="UniProtKB-KW"/>
</dbReference>
<accession>A0A1D7UCC3</accession>
<feature type="domain" description="IclR-ED" evidence="5">
    <location>
        <begin position="64"/>
        <end position="246"/>
    </location>
</feature>
<evidence type="ECO:0000259" key="5">
    <source>
        <dbReference type="PROSITE" id="PS51078"/>
    </source>
</evidence>
<dbReference type="InterPro" id="IPR005471">
    <property type="entry name" value="Tscrpt_reg_IclR_N"/>
</dbReference>
<dbReference type="InterPro" id="IPR036388">
    <property type="entry name" value="WH-like_DNA-bd_sf"/>
</dbReference>
<dbReference type="InterPro" id="IPR029016">
    <property type="entry name" value="GAF-like_dom_sf"/>
</dbReference>
<keyword evidence="6" id="KW-0614">Plasmid</keyword>
<dbReference type="InterPro" id="IPR050707">
    <property type="entry name" value="HTH_MetabolicPath_Reg"/>
</dbReference>
<keyword evidence="2" id="KW-0238">DNA-binding</keyword>
<dbReference type="PANTHER" id="PTHR30136">
    <property type="entry name" value="HELIX-TURN-HELIX TRANSCRIPTIONAL REGULATOR, ICLR FAMILY"/>
    <property type="match status" value="1"/>
</dbReference>
<keyword evidence="1" id="KW-0805">Transcription regulation</keyword>
<dbReference type="PANTHER" id="PTHR30136:SF35">
    <property type="entry name" value="HTH-TYPE TRANSCRIPTIONAL REGULATOR RV1719"/>
    <property type="match status" value="1"/>
</dbReference>
<dbReference type="InterPro" id="IPR036390">
    <property type="entry name" value="WH_DNA-bd_sf"/>
</dbReference>
<dbReference type="OrthoDB" id="9807558at2"/>
<evidence type="ECO:0000313" key="7">
    <source>
        <dbReference type="Proteomes" id="UP000094969"/>
    </source>
</evidence>
<dbReference type="PROSITE" id="PS51078">
    <property type="entry name" value="ICLR_ED"/>
    <property type="match status" value="1"/>
</dbReference>
<evidence type="ECO:0000259" key="4">
    <source>
        <dbReference type="PROSITE" id="PS51077"/>
    </source>
</evidence>
<dbReference type="SUPFAM" id="SSF46785">
    <property type="entry name" value="Winged helix' DNA-binding domain"/>
    <property type="match status" value="1"/>
</dbReference>
<reference evidence="6 7" key="1">
    <citation type="journal article" date="2015" name="Antonie Van Leeuwenhoek">
        <title>Bosea vaviloviae sp. nov., a new species of slow-growing rhizobia isolated from nodules of the relict species Vavilovia formosa (Stev.) Fed.</title>
        <authorList>
            <person name="Safronova V.I."/>
            <person name="Kuznetsova I.G."/>
            <person name="Sazanova A.L."/>
            <person name="Kimeklis A.K."/>
            <person name="Belimov A.A."/>
            <person name="Andronov E.E."/>
            <person name="Pinaev A.G."/>
            <person name="Chizhevskaya E.P."/>
            <person name="Pukhaev A.R."/>
            <person name="Popov K.P."/>
            <person name="Willems A."/>
            <person name="Tikhonovich I.A."/>
        </authorList>
    </citation>
    <scope>NUCLEOTIDE SEQUENCE [LARGE SCALE GENOMIC DNA]</scope>
    <source>
        <strain evidence="6 7">Vaf18</strain>
        <plasmid evidence="6">unnamed1</plasmid>
    </source>
</reference>